<dbReference type="EMBL" id="BPLR01010788">
    <property type="protein sequence ID" value="GIY41980.1"/>
    <property type="molecule type" value="Genomic_DNA"/>
</dbReference>
<name>A0AAV4T775_CAEEX</name>
<keyword evidence="2" id="KW-1185">Reference proteome</keyword>
<comment type="caution">
    <text evidence="1">The sequence shown here is derived from an EMBL/GenBank/DDBJ whole genome shotgun (WGS) entry which is preliminary data.</text>
</comment>
<proteinExistence type="predicted"/>
<reference evidence="1 2" key="1">
    <citation type="submission" date="2021-06" db="EMBL/GenBank/DDBJ databases">
        <title>Caerostris extrusa draft genome.</title>
        <authorList>
            <person name="Kono N."/>
            <person name="Arakawa K."/>
        </authorList>
    </citation>
    <scope>NUCLEOTIDE SEQUENCE [LARGE SCALE GENOMIC DNA]</scope>
</reference>
<dbReference type="Proteomes" id="UP001054945">
    <property type="component" value="Unassembled WGS sequence"/>
</dbReference>
<gene>
    <name evidence="1" type="ORF">CEXT_519481</name>
</gene>
<organism evidence="1 2">
    <name type="scientific">Caerostris extrusa</name>
    <name type="common">Bark spider</name>
    <name type="synonym">Caerostris bankana</name>
    <dbReference type="NCBI Taxonomy" id="172846"/>
    <lineage>
        <taxon>Eukaryota</taxon>
        <taxon>Metazoa</taxon>
        <taxon>Ecdysozoa</taxon>
        <taxon>Arthropoda</taxon>
        <taxon>Chelicerata</taxon>
        <taxon>Arachnida</taxon>
        <taxon>Araneae</taxon>
        <taxon>Araneomorphae</taxon>
        <taxon>Entelegynae</taxon>
        <taxon>Araneoidea</taxon>
        <taxon>Araneidae</taxon>
        <taxon>Caerostris</taxon>
    </lineage>
</organism>
<protein>
    <submittedName>
        <fullName evidence="1">Uncharacterized protein</fullName>
    </submittedName>
</protein>
<dbReference type="AlphaFoldDB" id="A0AAV4T775"/>
<sequence>MSLKEMSLIVSARKTDYAKVNNSFVYFVHIFVCGYDHPSVGGLHHINYVDFDELAVAMSCERHTETWKSMVSLVGIIIGV</sequence>
<accession>A0AAV4T775</accession>
<evidence type="ECO:0000313" key="1">
    <source>
        <dbReference type="EMBL" id="GIY41980.1"/>
    </source>
</evidence>
<evidence type="ECO:0000313" key="2">
    <source>
        <dbReference type="Proteomes" id="UP001054945"/>
    </source>
</evidence>